<reference evidence="1 2" key="1">
    <citation type="journal article" date="2021" name="Appl. Environ. Microbiol.">
        <title>Genetic linkage and physical mapping for an oyster mushroom Pleurotus cornucopiae and QTL analysis for the trait cap color.</title>
        <authorList>
            <person name="Zhang Y."/>
            <person name="Gao W."/>
            <person name="Sonnenberg A."/>
            <person name="Chen Q."/>
            <person name="Zhang J."/>
            <person name="Huang C."/>
        </authorList>
    </citation>
    <scope>NUCLEOTIDE SEQUENCE [LARGE SCALE GENOMIC DNA]</scope>
    <source>
        <strain evidence="1">CCMSSC00406</strain>
    </source>
</reference>
<comment type="caution">
    <text evidence="1">The sequence shown here is derived from an EMBL/GenBank/DDBJ whole genome shotgun (WGS) entry which is preliminary data.</text>
</comment>
<evidence type="ECO:0000313" key="1">
    <source>
        <dbReference type="EMBL" id="KAG9227179.1"/>
    </source>
</evidence>
<dbReference type="EMBL" id="WQMT02000001">
    <property type="protein sequence ID" value="KAG9227179.1"/>
    <property type="molecule type" value="Genomic_DNA"/>
</dbReference>
<keyword evidence="2" id="KW-1185">Reference proteome</keyword>
<dbReference type="Proteomes" id="UP000824881">
    <property type="component" value="Unassembled WGS sequence"/>
</dbReference>
<evidence type="ECO:0000313" key="2">
    <source>
        <dbReference type="Proteomes" id="UP000824881"/>
    </source>
</evidence>
<accession>A0ACB7JAS7</accession>
<protein>
    <submittedName>
        <fullName evidence="1">Uncharacterized protein</fullName>
    </submittedName>
</protein>
<organism evidence="1 2">
    <name type="scientific">Pleurotus cornucopiae</name>
    <name type="common">Cornucopia mushroom</name>
    <dbReference type="NCBI Taxonomy" id="5321"/>
    <lineage>
        <taxon>Eukaryota</taxon>
        <taxon>Fungi</taxon>
        <taxon>Dikarya</taxon>
        <taxon>Basidiomycota</taxon>
        <taxon>Agaricomycotina</taxon>
        <taxon>Agaricomycetes</taxon>
        <taxon>Agaricomycetidae</taxon>
        <taxon>Agaricales</taxon>
        <taxon>Pleurotineae</taxon>
        <taxon>Pleurotaceae</taxon>
        <taxon>Pleurotus</taxon>
    </lineage>
</organism>
<gene>
    <name evidence="1" type="ORF">CCMSSC00406_0004282</name>
</gene>
<proteinExistence type="predicted"/>
<name>A0ACB7JAS7_PLECO</name>
<sequence length="346" mass="40133">MAEYKRRLVKFAVDDVHREMPSSQGKFVETRLVTLAHDEMTAQANNGKAQSWIFEGEQPLRKKGVGRGLHQSDVICSTYGWLPEASQTLEYGKNYDGYWTGELFVKQLKEKIIPTFEKYHGAGYKALIIVDNSQGHSAYATDALLTSRMNLQPGGKQARLCDGWYLKDNQKVIQAMVFPADHPEHPNEPKGMKQVLIERGLWKDGLRMQCKDSCKTTDCCTKRILDLQPDFKSQWSLVQEVIEAAGHCCIFLPKFHCELNFIEFFWGAVKRYLAEHCDYTFETLKENMPKALQSVKVETIRKWEHRMHRWMNAYHQGMGAKEAQIKVRRFSSTKYKSHRRVSERED</sequence>